<protein>
    <recommendedName>
        <fullName evidence="6">Capsid protein</fullName>
    </recommendedName>
</protein>
<keyword evidence="5 6" id="KW-0946">Virion</keyword>
<keyword evidence="3 6" id="KW-1140">T=1 icosahedral capsid protein</keyword>
<proteinExistence type="inferred from homology"/>
<sequence>MPYFWRRRWRRPYPRYRRRWTRPYRRPRYRRLRAAVRRRYRRYPYRRRRVRRKKKALLLKQWQPEHIRKCKIKGKTPLIICGEGRQQWNFTQHRYEITPGKMAGGGGFANLVWNLGFLYEEHTKWRNFWTTPNEGFDLARYTGTTLRIFRPPTVDVVLTITTNYPMLTNMGSHPACHPQRLLLGFKKYVIQSQKRQPNKKKYKVIKIKPPQLMQNKWFFQKDLAKLNLFQMYVSTCDLDRPYCSINGDNNSIGFWCLNTNVFKTVAWKKTVTNWSPDGTNILYGYIKTGNTTKKYQLKPTNIYGPSNLFYKNYLMGISKVYKSTTITAIDTSGKTVTQIPENSSSETEVSLTTYCRYNPLPDTGDNCILWLLTMLRTDNTLNPSENFQFKLAELPLWLICYGFYDWMIKLHKNYPIMSDYVTCFTSDYVWSEIKLPDEPALKKPVYIPVGQWFINGYGLFQTEIPAGEYTDYVLRSSNQSPVLNDIVKSGPFIASPFREDSWCVEMTYTSYFKWGGTAPPQQDVVDPETQAIYPTPGDLSQRLQVKDPRKQTELHPWHFRRDIITKKALKRIRQDSENETDIESFTEKKKKTQSEVPPYIQGDLYSDQETSSGTESSQESNSEIEDIQQCLKQQRRKQHRLRKLIYRALVQLKRRQRHLSILTGPIE</sequence>
<evidence type="ECO:0000256" key="3">
    <source>
        <dbReference type="ARBA" id="ARBA00022431"/>
    </source>
</evidence>
<dbReference type="InterPro" id="IPR004219">
    <property type="entry name" value="TTvirus_Unk"/>
</dbReference>
<comment type="similarity">
    <text evidence="2 6">Belongs to the anelloviridae capsid protein family.</text>
</comment>
<reference evidence="8" key="1">
    <citation type="submission" date="2024-04" db="EMBL/GenBank/DDBJ databases">
        <title>Complete genome sequences of human anelloviruses identified from the female genital tract representing three novel genera.</title>
        <authorList>
            <person name="Holland S.C."/>
            <person name="Do E.D."/>
            <person name="Kaelin E.A."/>
            <person name="Mitchell C."/>
            <person name="Soria J."/>
            <person name="La Rosa A."/>
            <person name="Ticona E."/>
            <person name="Coombs R.W."/>
            <person name="Frenkel L.M."/>
            <person name="Bull M.E."/>
            <person name="Lim E.S."/>
        </authorList>
    </citation>
    <scope>NUCLEOTIDE SEQUENCE</scope>
    <source>
        <strain evidence="8">ASU71881</strain>
    </source>
</reference>
<keyword evidence="4 6" id="KW-0167">Capsid protein</keyword>
<evidence type="ECO:0000256" key="1">
    <source>
        <dbReference type="ARBA" id="ARBA00004328"/>
    </source>
</evidence>
<evidence type="ECO:0000256" key="5">
    <source>
        <dbReference type="ARBA" id="ARBA00022844"/>
    </source>
</evidence>
<organism evidence="8">
    <name type="scientific">Memtorquevirus hominid13</name>
    <dbReference type="NCBI Taxonomy" id="3160827"/>
    <lineage>
        <taxon>Viruses</taxon>
        <taxon>Monodnaviria</taxon>
        <taxon>Shotokuvirae</taxon>
        <taxon>Commensaviricota</taxon>
        <taxon>Cardeaviricetes</taxon>
        <taxon>Sanitavirales</taxon>
        <taxon>Anelloviridae</taxon>
        <taxon>Memtorquevirus</taxon>
    </lineage>
</organism>
<name>A0AAU7B9C9_9VIRU</name>
<evidence type="ECO:0000256" key="2">
    <source>
        <dbReference type="ARBA" id="ARBA00006131"/>
    </source>
</evidence>
<evidence type="ECO:0000256" key="6">
    <source>
        <dbReference type="RuleBase" id="RU361230"/>
    </source>
</evidence>
<evidence type="ECO:0000313" key="8">
    <source>
        <dbReference type="EMBL" id="XBC19352.1"/>
    </source>
</evidence>
<dbReference type="GO" id="GO:0039615">
    <property type="term" value="C:T=1 icosahedral viral capsid"/>
    <property type="evidence" value="ECO:0007669"/>
    <property type="project" value="UniProtKB-UniRule"/>
</dbReference>
<evidence type="ECO:0000256" key="7">
    <source>
        <dbReference type="SAM" id="MobiDB-lite"/>
    </source>
</evidence>
<feature type="compositionally biased region" description="Low complexity" evidence="7">
    <location>
        <begin position="607"/>
        <end position="621"/>
    </location>
</feature>
<dbReference type="Pfam" id="PF02956">
    <property type="entry name" value="TT_ORF1"/>
    <property type="match status" value="1"/>
</dbReference>
<accession>A0AAU7B9C9</accession>
<dbReference type="EMBL" id="PP728777">
    <property type="protein sequence ID" value="XBC19352.1"/>
    <property type="molecule type" value="Genomic_DNA"/>
</dbReference>
<evidence type="ECO:0000256" key="4">
    <source>
        <dbReference type="ARBA" id="ARBA00022561"/>
    </source>
</evidence>
<comment type="function">
    <text evidence="6">Self-assembles to form an icosahedral capsid.</text>
</comment>
<comment type="subcellular location">
    <subcellularLocation>
        <location evidence="1 6">Virion</location>
    </subcellularLocation>
</comment>
<feature type="region of interest" description="Disordered" evidence="7">
    <location>
        <begin position="572"/>
        <end position="623"/>
    </location>
</feature>